<name>A0A6J1Q4S4_9HYME</name>
<evidence type="ECO:0000256" key="4">
    <source>
        <dbReference type="ARBA" id="ARBA00023163"/>
    </source>
</evidence>
<feature type="region of interest" description="Disordered" evidence="6">
    <location>
        <begin position="171"/>
        <end position="199"/>
    </location>
</feature>
<keyword evidence="4" id="KW-0804">Transcription</keyword>
<reference evidence="9" key="1">
    <citation type="submission" date="2025-08" db="UniProtKB">
        <authorList>
            <consortium name="RefSeq"/>
        </authorList>
    </citation>
    <scope>IDENTIFICATION</scope>
    <source>
        <tissue evidence="9">Whole body</tissue>
    </source>
</reference>
<protein>
    <recommendedName>
        <fullName evidence="2">Regulatory protein zeste</fullName>
    </recommendedName>
</protein>
<keyword evidence="8" id="KW-1185">Reference proteome</keyword>
<evidence type="ECO:0000313" key="9">
    <source>
        <dbReference type="RefSeq" id="XP_024876441.1"/>
    </source>
</evidence>
<dbReference type="InterPro" id="IPR028002">
    <property type="entry name" value="Myb_DNA-bind_5"/>
</dbReference>
<keyword evidence="3" id="KW-0805">Transcription regulation</keyword>
<dbReference type="PANTHER" id="PTHR23098">
    <property type="entry name" value="AGAP001331-PA-RELATED"/>
    <property type="match status" value="1"/>
</dbReference>
<proteinExistence type="predicted"/>
<dbReference type="AlphaFoldDB" id="A0A6J1Q4S4"/>
<dbReference type="Pfam" id="PF13873">
    <property type="entry name" value="Myb_DNA-bind_5"/>
    <property type="match status" value="1"/>
</dbReference>
<feature type="compositionally biased region" description="Polar residues" evidence="6">
    <location>
        <begin position="134"/>
        <end position="153"/>
    </location>
</feature>
<evidence type="ECO:0000259" key="7">
    <source>
        <dbReference type="Pfam" id="PF13873"/>
    </source>
</evidence>
<dbReference type="PANTHER" id="PTHR23098:SF16">
    <property type="entry name" value="REGULATORY PROTEIN ZESTE"/>
    <property type="match status" value="1"/>
</dbReference>
<dbReference type="OrthoDB" id="7543230at2759"/>
<comment type="function">
    <text evidence="5">Involved in transvection phenomena (= synapsis-dependent gene expression), where the synaptic pairing of chromosomes carrying genes with which zeste interacts influences the expression of these genes. Zeste binds to DNA and stimulates transcription from a nearby promoter.</text>
</comment>
<dbReference type="GO" id="GO:0005634">
    <property type="term" value="C:nucleus"/>
    <property type="evidence" value="ECO:0007669"/>
    <property type="project" value="TreeGrafter"/>
</dbReference>
<dbReference type="GeneID" id="112457537"/>
<comment type="subunit">
    <text evidence="1">Self-associates forming complexes of several hundred monomers.</text>
</comment>
<organism evidence="8 9">
    <name type="scientific">Temnothorax curvispinosus</name>
    <dbReference type="NCBI Taxonomy" id="300111"/>
    <lineage>
        <taxon>Eukaryota</taxon>
        <taxon>Metazoa</taxon>
        <taxon>Ecdysozoa</taxon>
        <taxon>Arthropoda</taxon>
        <taxon>Hexapoda</taxon>
        <taxon>Insecta</taxon>
        <taxon>Pterygota</taxon>
        <taxon>Neoptera</taxon>
        <taxon>Endopterygota</taxon>
        <taxon>Hymenoptera</taxon>
        <taxon>Apocrita</taxon>
        <taxon>Aculeata</taxon>
        <taxon>Formicoidea</taxon>
        <taxon>Formicidae</taxon>
        <taxon>Myrmicinae</taxon>
        <taxon>Temnothorax</taxon>
    </lineage>
</organism>
<evidence type="ECO:0000256" key="2">
    <source>
        <dbReference type="ARBA" id="ARBA00016807"/>
    </source>
</evidence>
<dbReference type="RefSeq" id="XP_024876441.1">
    <property type="nucleotide sequence ID" value="XM_025020673.1"/>
</dbReference>
<feature type="domain" description="Myb/SANT-like DNA-binding" evidence="7">
    <location>
        <begin position="2"/>
        <end position="74"/>
    </location>
</feature>
<sequence>MRVTEDHWATLVEYAEENNEIVTNQLLGPRGREMLRQKWDILTILLNSIGKGSKTITKWKKSFNDWKSNTKKKHSIIRQSQTGTGGGPSCELLLSDIELRLLQLMGQTALNGDKGVQEYGLPKEKNPMQKTRKNMNASSETVTLTQQKSNTENVQKRKYEDIDNYSIDEMNENITKENTTNVHSPNVTSSRKKKIELSC</sequence>
<feature type="compositionally biased region" description="Polar residues" evidence="6">
    <location>
        <begin position="172"/>
        <end position="189"/>
    </location>
</feature>
<evidence type="ECO:0000256" key="5">
    <source>
        <dbReference type="ARBA" id="ARBA00025466"/>
    </source>
</evidence>
<dbReference type="Proteomes" id="UP000504618">
    <property type="component" value="Unplaced"/>
</dbReference>
<evidence type="ECO:0000256" key="3">
    <source>
        <dbReference type="ARBA" id="ARBA00023015"/>
    </source>
</evidence>
<evidence type="ECO:0000256" key="6">
    <source>
        <dbReference type="SAM" id="MobiDB-lite"/>
    </source>
</evidence>
<feature type="region of interest" description="Disordered" evidence="6">
    <location>
        <begin position="115"/>
        <end position="159"/>
    </location>
</feature>
<evidence type="ECO:0000256" key="1">
    <source>
        <dbReference type="ARBA" id="ARBA00011764"/>
    </source>
</evidence>
<gene>
    <name evidence="9" type="primary">LOC112457537</name>
</gene>
<evidence type="ECO:0000313" key="8">
    <source>
        <dbReference type="Proteomes" id="UP000504618"/>
    </source>
</evidence>
<accession>A0A6J1Q4S4</accession>
<feature type="compositionally biased region" description="Basic residues" evidence="6">
    <location>
        <begin position="190"/>
        <end position="199"/>
    </location>
</feature>